<sequence length="112" mass="12796">MYVVDLVFSVFLFIIRVLFTLRWLQNTVHPHSRPHSSFSMSAVSIPASLCRFICPHAIVLLTPGKGTTQPDYEEYEARCFSCRITLALSLASILTLRSPLFFFSRVLRRLSS</sequence>
<dbReference type="EMBL" id="JAWWNJ010000034">
    <property type="protein sequence ID" value="KAK7024676.1"/>
    <property type="molecule type" value="Genomic_DNA"/>
</dbReference>
<comment type="caution">
    <text evidence="2">The sequence shown here is derived from an EMBL/GenBank/DDBJ whole genome shotgun (WGS) entry which is preliminary data.</text>
</comment>
<evidence type="ECO:0000313" key="3">
    <source>
        <dbReference type="Proteomes" id="UP001362999"/>
    </source>
</evidence>
<evidence type="ECO:0008006" key="4">
    <source>
        <dbReference type="Google" id="ProtNLM"/>
    </source>
</evidence>
<feature type="transmembrane region" description="Helical" evidence="1">
    <location>
        <begin position="6"/>
        <end position="24"/>
    </location>
</feature>
<dbReference type="Proteomes" id="UP001362999">
    <property type="component" value="Unassembled WGS sequence"/>
</dbReference>
<keyword evidence="1" id="KW-0472">Membrane</keyword>
<feature type="transmembrane region" description="Helical" evidence="1">
    <location>
        <begin position="45"/>
        <end position="64"/>
    </location>
</feature>
<organism evidence="2 3">
    <name type="scientific">Favolaschia claudopus</name>
    <dbReference type="NCBI Taxonomy" id="2862362"/>
    <lineage>
        <taxon>Eukaryota</taxon>
        <taxon>Fungi</taxon>
        <taxon>Dikarya</taxon>
        <taxon>Basidiomycota</taxon>
        <taxon>Agaricomycotina</taxon>
        <taxon>Agaricomycetes</taxon>
        <taxon>Agaricomycetidae</taxon>
        <taxon>Agaricales</taxon>
        <taxon>Marasmiineae</taxon>
        <taxon>Mycenaceae</taxon>
        <taxon>Favolaschia</taxon>
    </lineage>
</organism>
<keyword evidence="3" id="KW-1185">Reference proteome</keyword>
<evidence type="ECO:0000256" key="1">
    <source>
        <dbReference type="SAM" id="Phobius"/>
    </source>
</evidence>
<protein>
    <recommendedName>
        <fullName evidence="4">Secreted protein</fullName>
    </recommendedName>
</protein>
<dbReference type="AlphaFoldDB" id="A0AAW0BE35"/>
<reference evidence="2 3" key="1">
    <citation type="journal article" date="2024" name="J Genomics">
        <title>Draft genome sequencing and assembly of Favolaschia claudopus CIRM-BRFM 2984 isolated from oak limbs.</title>
        <authorList>
            <person name="Navarro D."/>
            <person name="Drula E."/>
            <person name="Chaduli D."/>
            <person name="Cazenave R."/>
            <person name="Ahrendt S."/>
            <person name="Wang J."/>
            <person name="Lipzen A."/>
            <person name="Daum C."/>
            <person name="Barry K."/>
            <person name="Grigoriev I.V."/>
            <person name="Favel A."/>
            <person name="Rosso M.N."/>
            <person name="Martin F."/>
        </authorList>
    </citation>
    <scope>NUCLEOTIDE SEQUENCE [LARGE SCALE GENOMIC DNA]</scope>
    <source>
        <strain evidence="2 3">CIRM-BRFM 2984</strain>
    </source>
</reference>
<proteinExistence type="predicted"/>
<keyword evidence="1" id="KW-0812">Transmembrane</keyword>
<gene>
    <name evidence="2" type="ORF">R3P38DRAFT_2950727</name>
</gene>
<accession>A0AAW0BE35</accession>
<evidence type="ECO:0000313" key="2">
    <source>
        <dbReference type="EMBL" id="KAK7024676.1"/>
    </source>
</evidence>
<name>A0AAW0BE35_9AGAR</name>
<keyword evidence="1" id="KW-1133">Transmembrane helix</keyword>